<accession>A0A194UPG8</accession>
<dbReference type="InterPro" id="IPR021840">
    <property type="entry name" value="DUF3433"/>
</dbReference>
<evidence type="ECO:0000313" key="4">
    <source>
        <dbReference type="Proteomes" id="UP000078576"/>
    </source>
</evidence>
<keyword evidence="2" id="KW-0812">Transmembrane</keyword>
<feature type="region of interest" description="Disordered" evidence="1">
    <location>
        <begin position="347"/>
        <end position="368"/>
    </location>
</feature>
<evidence type="ECO:0008006" key="5">
    <source>
        <dbReference type="Google" id="ProtNLM"/>
    </source>
</evidence>
<feature type="compositionally biased region" description="Low complexity" evidence="1">
    <location>
        <begin position="231"/>
        <end position="243"/>
    </location>
</feature>
<organism evidence="3 4">
    <name type="scientific">Cytospora mali</name>
    <name type="common">Apple Valsa canker fungus</name>
    <name type="synonym">Valsa mali</name>
    <dbReference type="NCBI Taxonomy" id="578113"/>
    <lineage>
        <taxon>Eukaryota</taxon>
        <taxon>Fungi</taxon>
        <taxon>Dikarya</taxon>
        <taxon>Ascomycota</taxon>
        <taxon>Pezizomycotina</taxon>
        <taxon>Sordariomycetes</taxon>
        <taxon>Sordariomycetidae</taxon>
        <taxon>Diaporthales</taxon>
        <taxon>Cytosporaceae</taxon>
        <taxon>Cytospora</taxon>
    </lineage>
</organism>
<reference evidence="4" key="1">
    <citation type="submission" date="2014-12" db="EMBL/GenBank/DDBJ databases">
        <title>Genome Sequence of Valsa Canker Pathogens Uncovers a Specific Adaption of Colonization on Woody Bark.</title>
        <authorList>
            <person name="Yin Z."/>
            <person name="Liu H."/>
            <person name="Gao X."/>
            <person name="Li Z."/>
            <person name="Song N."/>
            <person name="Ke X."/>
            <person name="Dai Q."/>
            <person name="Wu Y."/>
            <person name="Sun Y."/>
            <person name="Xu J.-R."/>
            <person name="Kang Z.K."/>
            <person name="Wang L."/>
            <person name="Huang L."/>
        </authorList>
    </citation>
    <scope>NUCLEOTIDE SEQUENCE [LARGE SCALE GENOMIC DNA]</scope>
    <source>
        <strain evidence="4">SXYL134</strain>
    </source>
</reference>
<feature type="region of interest" description="Disordered" evidence="1">
    <location>
        <begin position="1"/>
        <end position="45"/>
    </location>
</feature>
<feature type="transmembrane region" description="Helical" evidence="2">
    <location>
        <begin position="908"/>
        <end position="927"/>
    </location>
</feature>
<dbReference type="STRING" id="694573.A0A194UPG8"/>
<dbReference type="AlphaFoldDB" id="A0A194UPG8"/>
<feature type="transmembrane region" description="Helical" evidence="2">
    <location>
        <begin position="786"/>
        <end position="807"/>
    </location>
</feature>
<keyword evidence="2" id="KW-0472">Membrane</keyword>
<feature type="transmembrane region" description="Helical" evidence="2">
    <location>
        <begin position="1145"/>
        <end position="1163"/>
    </location>
</feature>
<dbReference type="Proteomes" id="UP000078576">
    <property type="component" value="Unassembled WGS sequence"/>
</dbReference>
<name>A0A194UPG8_CYTMA</name>
<feature type="transmembrane region" description="Helical" evidence="2">
    <location>
        <begin position="1082"/>
        <end position="1101"/>
    </location>
</feature>
<evidence type="ECO:0000256" key="2">
    <source>
        <dbReference type="SAM" id="Phobius"/>
    </source>
</evidence>
<proteinExistence type="predicted"/>
<dbReference type="PANTHER" id="PTHR37544">
    <property type="entry name" value="SPRAY-RELATED"/>
    <property type="match status" value="1"/>
</dbReference>
<feature type="compositionally biased region" description="Low complexity" evidence="1">
    <location>
        <begin position="256"/>
        <end position="274"/>
    </location>
</feature>
<evidence type="ECO:0000313" key="3">
    <source>
        <dbReference type="EMBL" id="KUI53572.1"/>
    </source>
</evidence>
<keyword evidence="2" id="KW-1133">Transmembrane helix</keyword>
<gene>
    <name evidence="3" type="ORF">VP1G_00867</name>
</gene>
<evidence type="ECO:0000256" key="1">
    <source>
        <dbReference type="SAM" id="MobiDB-lite"/>
    </source>
</evidence>
<dbReference type="PANTHER" id="PTHR37544:SF3">
    <property type="entry name" value="SPRAY"/>
    <property type="match status" value="1"/>
</dbReference>
<feature type="transmembrane region" description="Helical" evidence="2">
    <location>
        <begin position="858"/>
        <end position="877"/>
    </location>
</feature>
<feature type="transmembrane region" description="Helical" evidence="2">
    <location>
        <begin position="57"/>
        <end position="78"/>
    </location>
</feature>
<sequence>MSRASPARYEAVETGYDPGQLVASEEASETPDPALTEAGTRVKPPTPKDYKPTALRWWFHAVLIACLAVFIGLTEYTIRTLQVYNGDDLVSQLWSRENMARYLEAEKRVGITEPNFHRMARTFGNTTTSIVTQTGLDGITVTYITSSAYLHVGASTTMTTSPRTPTSSELLIIDSYSTAITSPTTPTGGIGDSASTSGLLIIGSFSTTTSLIEKPHPSPINYLDPEKTSITSTIGPGTSSQSQESHDTEHVISVASPTSPTTESSTGIPPITSTNIQDHTSGKSYILLGTVISSSTTGEDHMPTSTYTPITDLETTITLDSSAYLVVGPTSSSKRITDASTTNKDFFQAGSTSSPTHLTEGATSSGYFQIGTTPSPTTIMETATTSDQNAGLQLVSTTAKSMDETVHSSKNLVNDPLSTTDMIEGGSMTLSTITDAQKTSGSSGNVFGPGATTTMLESSAGGTPSVTVVQETKTWSPRETWIEQATVDSEGQSTVQSVKTTLSGSTSIFQSTMTVSSEGHQGYVTVIQQTETWPSSETTIEHTTTDQDGHTIVQASKTTAPGGTTIIQSYVSIQPGETIVTVPTVIPTTIGANTEIIQTTFTDAQGHTTISSYTTLLGGTPTLTTRSYVIATSLPPEDTVITIPTVVPTTISGTTEVLGTTMTDSHGDLITFSYTTVIGGTPTSTTVSEVVAMPVPSGDILVTIPTVVQTTIGGTTEVAQTVFTNAQAQLTTSSYTTVLYGTPTSTTEWTIIPTPTYTGSANAPSNNSAVNGDTKVIVYGISVNDYMLGTFLPTILTVLVAFPVKLISINARLMQPFHTLATAYEKHGASPESSIFLRFDTWLGALSLPRAIQRREPVIAISDLLVFGAALLTPLAAETVGVHVPDGCEENCLGNLGVSVVVGRLLEALMATMAALLIALIVLLSVFQWRTGVRQNPWSIAGMASLCLDSGFRDKLRFIPRGLDGGIKKSVILKALEDTKYALGDFWTSTSPETTGFRGYGAVVARHDGVAKKLLEKKSGEEDTEEPKVGYKRTQPFKLLTWWGRCLLIFVFSCILIILTYYEKSSGDTGFERFMDSQGFGVNFFFTALGVVIGACMEMVFRSVAIMSPYLQLSNDNLPAERSILLSPPTNAFYGIYSAVRQRHLFLGVLSFITILGELFLPVTLSHVPFSLIETYKTQLVCTWLSIAILGLMILVLVASFFIDWPHMPVDPRTVAGAMYYVCDSWMLETMQGMSTLSKKDRDLDVKYLRLRYGYGYISGA</sequence>
<dbReference type="OrthoDB" id="5428901at2759"/>
<feature type="region of interest" description="Disordered" evidence="1">
    <location>
        <begin position="231"/>
        <end position="277"/>
    </location>
</feature>
<dbReference type="Pfam" id="PF11915">
    <property type="entry name" value="DUF3433"/>
    <property type="match status" value="2"/>
</dbReference>
<protein>
    <recommendedName>
        <fullName evidence="5">Zonadhesin</fullName>
    </recommendedName>
</protein>
<dbReference type="EMBL" id="KN714669">
    <property type="protein sequence ID" value="KUI53572.1"/>
    <property type="molecule type" value="Genomic_DNA"/>
</dbReference>
<feature type="transmembrane region" description="Helical" evidence="2">
    <location>
        <begin position="1042"/>
        <end position="1062"/>
    </location>
</feature>
<keyword evidence="4" id="KW-1185">Reference proteome</keyword>
<feature type="transmembrane region" description="Helical" evidence="2">
    <location>
        <begin position="1183"/>
        <end position="1203"/>
    </location>
</feature>